<keyword evidence="3" id="KW-1185">Reference proteome</keyword>
<sequence>MMNGFKAVVIFVLAMLLQKAAFAAEVVELPPEELAQESVLPVFDRPVSVRNRTIVTNKKFEVDGFYSYAMTEPIANVSKLGIGIYYNTSESHAWGLLVGKHSTGLSSYAEQLDKQFNLDFARAPYPDLTTMLDYNLKAFYGKMSISKSIVFNTLLFGSASAGMVKYIHKSYPAVAVGMGQKFYFTKDWAVRFDLRLYAHQAPVPFLASRMKTTDPTPEYSEFEERLTFTTNLDVGLSYLF</sequence>
<proteinExistence type="predicted"/>
<feature type="signal peptide" evidence="1">
    <location>
        <begin position="1"/>
        <end position="23"/>
    </location>
</feature>
<dbReference type="NCBIfam" id="TIGR04565">
    <property type="entry name" value="OMP_myx_plus"/>
    <property type="match status" value="1"/>
</dbReference>
<keyword evidence="1" id="KW-0732">Signal</keyword>
<dbReference type="InterPro" id="IPR030820">
    <property type="entry name" value="OMP_myx_plus_Proteobacteria"/>
</dbReference>
<evidence type="ECO:0000313" key="2">
    <source>
        <dbReference type="EMBL" id="UOE99712.1"/>
    </source>
</evidence>
<protein>
    <submittedName>
        <fullName evidence="2">Outer membrane beta-barrel domain-containing protein</fullName>
    </submittedName>
</protein>
<organism evidence="2 3">
    <name type="scientific">Bdellovibrio reynosensis</name>
    <dbReference type="NCBI Taxonomy" id="2835041"/>
    <lineage>
        <taxon>Bacteria</taxon>
        <taxon>Pseudomonadati</taxon>
        <taxon>Bdellovibrionota</taxon>
        <taxon>Bdellovibrionia</taxon>
        <taxon>Bdellovibrionales</taxon>
        <taxon>Pseudobdellovibrionaceae</taxon>
        <taxon>Bdellovibrio</taxon>
    </lineage>
</organism>
<dbReference type="EMBL" id="CP093442">
    <property type="protein sequence ID" value="UOE99712.1"/>
    <property type="molecule type" value="Genomic_DNA"/>
</dbReference>
<evidence type="ECO:0000256" key="1">
    <source>
        <dbReference type="SAM" id="SignalP"/>
    </source>
</evidence>
<feature type="chain" id="PRO_5046249931" evidence="1">
    <location>
        <begin position="24"/>
        <end position="240"/>
    </location>
</feature>
<accession>A0ABY4C895</accession>
<dbReference type="RefSeq" id="WP_243534858.1">
    <property type="nucleotide sequence ID" value="NZ_CP093442.1"/>
</dbReference>
<name>A0ABY4C895_9BACT</name>
<dbReference type="Proteomes" id="UP000830116">
    <property type="component" value="Chromosome"/>
</dbReference>
<gene>
    <name evidence="2" type="ORF">MNR06_08390</name>
</gene>
<evidence type="ECO:0000313" key="3">
    <source>
        <dbReference type="Proteomes" id="UP000830116"/>
    </source>
</evidence>
<reference evidence="2" key="1">
    <citation type="submission" date="2022-03" db="EMBL/GenBank/DDBJ databases">
        <title>Genome Identification and Characterization of new species Bdellovibrio reynosense LBG001 sp. nov. from a Mexico soil sample.</title>
        <authorList>
            <person name="Camilli A."/>
            <person name="Ajao Y."/>
            <person name="Guo X."/>
        </authorList>
    </citation>
    <scope>NUCLEOTIDE SEQUENCE</scope>
    <source>
        <strain evidence="2">LBG001</strain>
    </source>
</reference>